<dbReference type="RefSeq" id="WP_173078897.1">
    <property type="nucleotide sequence ID" value="NZ_BAABJB010000017.1"/>
</dbReference>
<name>A0A6V8L8K4_9ACTN</name>
<dbReference type="Proteomes" id="UP000482960">
    <property type="component" value="Unassembled WGS sequence"/>
</dbReference>
<reference evidence="1 2" key="2">
    <citation type="submission" date="2020-03" db="EMBL/GenBank/DDBJ databases">
        <authorList>
            <person name="Ichikawa N."/>
            <person name="Kimura A."/>
            <person name="Kitahashi Y."/>
            <person name="Uohara A."/>
        </authorList>
    </citation>
    <scope>NUCLEOTIDE SEQUENCE [LARGE SCALE GENOMIC DNA]</scope>
    <source>
        <strain evidence="1 2">NBRC 108638</strain>
    </source>
</reference>
<keyword evidence="2" id="KW-1185">Reference proteome</keyword>
<accession>A0A6V8L8K4</accession>
<gene>
    <name evidence="1" type="ORF">Prum_055520</name>
</gene>
<comment type="caution">
    <text evidence="1">The sequence shown here is derived from an EMBL/GenBank/DDBJ whole genome shotgun (WGS) entry which is preliminary data.</text>
</comment>
<evidence type="ECO:0000313" key="2">
    <source>
        <dbReference type="Proteomes" id="UP000482960"/>
    </source>
</evidence>
<sequence>MAKGKFELVFMAGGLLLDVVANRLRRAPATPREAVGAAMHALTYAFEQKRDELAEADAGAIDAQLTAIREELCADSPHRLLLSAYLDELAERVKSDDELTADVERVREKVASWLG</sequence>
<organism evidence="1 2">
    <name type="scientific">Phytohabitans rumicis</name>
    <dbReference type="NCBI Taxonomy" id="1076125"/>
    <lineage>
        <taxon>Bacteria</taxon>
        <taxon>Bacillati</taxon>
        <taxon>Actinomycetota</taxon>
        <taxon>Actinomycetes</taxon>
        <taxon>Micromonosporales</taxon>
        <taxon>Micromonosporaceae</taxon>
    </lineage>
</organism>
<dbReference type="EMBL" id="BLPG01000001">
    <property type="protein sequence ID" value="GFJ91910.1"/>
    <property type="molecule type" value="Genomic_DNA"/>
</dbReference>
<protein>
    <submittedName>
        <fullName evidence="1">Uncharacterized protein</fullName>
    </submittedName>
</protein>
<evidence type="ECO:0000313" key="1">
    <source>
        <dbReference type="EMBL" id="GFJ91910.1"/>
    </source>
</evidence>
<dbReference type="AlphaFoldDB" id="A0A6V8L8K4"/>
<reference evidence="1 2" key="1">
    <citation type="submission" date="2020-03" db="EMBL/GenBank/DDBJ databases">
        <title>Whole genome shotgun sequence of Phytohabitans rumicis NBRC 108638.</title>
        <authorList>
            <person name="Komaki H."/>
            <person name="Tamura T."/>
        </authorList>
    </citation>
    <scope>NUCLEOTIDE SEQUENCE [LARGE SCALE GENOMIC DNA]</scope>
    <source>
        <strain evidence="1 2">NBRC 108638</strain>
    </source>
</reference>
<proteinExistence type="predicted"/>